<keyword evidence="2 4" id="KW-0862">Zinc</keyword>
<dbReference type="InterPro" id="IPR002328">
    <property type="entry name" value="ADH_Zn_CS"/>
</dbReference>
<dbReference type="EMBL" id="AP023366">
    <property type="protein sequence ID" value="BCJ86829.1"/>
    <property type="molecule type" value="Genomic_DNA"/>
</dbReference>
<dbReference type="InterPro" id="IPR020843">
    <property type="entry name" value="ER"/>
</dbReference>
<dbReference type="SUPFAM" id="SSF51735">
    <property type="entry name" value="NAD(P)-binding Rossmann-fold domains"/>
    <property type="match status" value="1"/>
</dbReference>
<dbReference type="SUPFAM" id="SSF50129">
    <property type="entry name" value="GroES-like"/>
    <property type="match status" value="1"/>
</dbReference>
<dbReference type="Gene3D" id="3.90.180.10">
    <property type="entry name" value="Medium-chain alcohol dehydrogenases, catalytic domain"/>
    <property type="match status" value="1"/>
</dbReference>
<dbReference type="CDD" id="cd08260">
    <property type="entry name" value="Zn_ADH6"/>
    <property type="match status" value="1"/>
</dbReference>
<evidence type="ECO:0000256" key="1">
    <source>
        <dbReference type="ARBA" id="ARBA00022723"/>
    </source>
</evidence>
<organism evidence="6 7">
    <name type="scientific">Effusibacillus dendaii</name>
    <dbReference type="NCBI Taxonomy" id="2743772"/>
    <lineage>
        <taxon>Bacteria</taxon>
        <taxon>Bacillati</taxon>
        <taxon>Bacillota</taxon>
        <taxon>Bacilli</taxon>
        <taxon>Bacillales</taxon>
        <taxon>Alicyclobacillaceae</taxon>
        <taxon>Effusibacillus</taxon>
    </lineage>
</organism>
<keyword evidence="3" id="KW-0560">Oxidoreductase</keyword>
<keyword evidence="1 4" id="KW-0479">Metal-binding</keyword>
<evidence type="ECO:0000256" key="3">
    <source>
        <dbReference type="ARBA" id="ARBA00023002"/>
    </source>
</evidence>
<dbReference type="KEGG" id="eff:skT53_18140"/>
<feature type="domain" description="Enoyl reductase (ER)" evidence="5">
    <location>
        <begin position="8"/>
        <end position="345"/>
    </location>
</feature>
<evidence type="ECO:0000256" key="4">
    <source>
        <dbReference type="RuleBase" id="RU361277"/>
    </source>
</evidence>
<dbReference type="Proteomes" id="UP000593802">
    <property type="component" value="Chromosome"/>
</dbReference>
<dbReference type="AlphaFoldDB" id="A0A7I8DD07"/>
<name>A0A7I8DD07_9BACL</name>
<keyword evidence="7" id="KW-1185">Reference proteome</keyword>
<dbReference type="SMART" id="SM00829">
    <property type="entry name" value="PKS_ER"/>
    <property type="match status" value="1"/>
</dbReference>
<protein>
    <submittedName>
        <fullName evidence="6">Alcohol dehydrogenase</fullName>
    </submittedName>
</protein>
<dbReference type="PANTHER" id="PTHR43401">
    <property type="entry name" value="L-THREONINE 3-DEHYDROGENASE"/>
    <property type="match status" value="1"/>
</dbReference>
<dbReference type="InterPro" id="IPR013149">
    <property type="entry name" value="ADH-like_C"/>
</dbReference>
<comment type="cofactor">
    <cofactor evidence="4">
        <name>Zn(2+)</name>
        <dbReference type="ChEBI" id="CHEBI:29105"/>
    </cofactor>
</comment>
<dbReference type="Pfam" id="PF00107">
    <property type="entry name" value="ADH_zinc_N"/>
    <property type="match status" value="1"/>
</dbReference>
<proteinExistence type="inferred from homology"/>
<comment type="similarity">
    <text evidence="4">Belongs to the zinc-containing alcohol dehydrogenase family.</text>
</comment>
<dbReference type="GO" id="GO:0016491">
    <property type="term" value="F:oxidoreductase activity"/>
    <property type="evidence" value="ECO:0007669"/>
    <property type="project" value="UniProtKB-KW"/>
</dbReference>
<dbReference type="InterPro" id="IPR011032">
    <property type="entry name" value="GroES-like_sf"/>
</dbReference>
<evidence type="ECO:0000256" key="2">
    <source>
        <dbReference type="ARBA" id="ARBA00022833"/>
    </source>
</evidence>
<dbReference type="PROSITE" id="PS00059">
    <property type="entry name" value="ADH_ZINC"/>
    <property type="match status" value="1"/>
</dbReference>
<sequence length="348" mass="37251">MKALVLEELRKPLSVKEMPDPELTPDGVIVRVEANGVCRSDWHAWMGDWAWMNLPLPHVMGHEFTGVVEEVGANVKRFRKGDRVIVPFSQGDGVCPQCVAGHQNICEHLQMPGFTYWGGYGQYVNVPNADINLVTLPDGVGFVDAAGMGCRFMTSFHGVVDQAKVRPGEWVAVHGCGGIGLSAVQIASAIGANVIAVDIGDDKLEFARKLGAVATVNAGKENAPEAIKEITKGGANVSIDALGIAATCQSSVLSLARRGRHLQVGLTTQNEQGMVALPIDLIVQFELQIVGSLGMQAARYPEMLQMVEKGRLRPGDLVTRTISIEEAGQALADMSNFASVGVTVVNKW</sequence>
<dbReference type="InterPro" id="IPR050129">
    <property type="entry name" value="Zn_alcohol_dh"/>
</dbReference>
<dbReference type="RefSeq" id="WP_200760788.1">
    <property type="nucleotide sequence ID" value="NZ_AP023366.1"/>
</dbReference>
<reference evidence="6 7" key="1">
    <citation type="submission" date="2020-08" db="EMBL/GenBank/DDBJ databases">
        <title>Complete Genome Sequence of Effusibacillus dendaii Strain skT53, Isolated from Farmland soil.</title>
        <authorList>
            <person name="Konishi T."/>
            <person name="Kawasaki H."/>
        </authorList>
    </citation>
    <scope>NUCLEOTIDE SEQUENCE [LARGE SCALE GENOMIC DNA]</scope>
    <source>
        <strain evidence="7">skT53</strain>
    </source>
</reference>
<gene>
    <name evidence="6" type="ORF">skT53_18140</name>
</gene>
<evidence type="ECO:0000313" key="7">
    <source>
        <dbReference type="Proteomes" id="UP000593802"/>
    </source>
</evidence>
<dbReference type="Pfam" id="PF08240">
    <property type="entry name" value="ADH_N"/>
    <property type="match status" value="1"/>
</dbReference>
<dbReference type="InterPro" id="IPR036291">
    <property type="entry name" value="NAD(P)-bd_dom_sf"/>
</dbReference>
<dbReference type="GO" id="GO:0008270">
    <property type="term" value="F:zinc ion binding"/>
    <property type="evidence" value="ECO:0007669"/>
    <property type="project" value="InterPro"/>
</dbReference>
<evidence type="ECO:0000259" key="5">
    <source>
        <dbReference type="SMART" id="SM00829"/>
    </source>
</evidence>
<dbReference type="InterPro" id="IPR013154">
    <property type="entry name" value="ADH-like_N"/>
</dbReference>
<accession>A0A7I8DD07</accession>
<evidence type="ECO:0000313" key="6">
    <source>
        <dbReference type="EMBL" id="BCJ86829.1"/>
    </source>
</evidence>
<dbReference type="PANTHER" id="PTHR43401:SF5">
    <property type="entry name" value="ALCOHOL DEHYDROGENASE-RELATED"/>
    <property type="match status" value="1"/>
</dbReference>